<dbReference type="InterPro" id="IPR016164">
    <property type="entry name" value="FAD-linked_Oxase-like_C"/>
</dbReference>
<dbReference type="FunFam" id="1.10.45.10:FF:000001">
    <property type="entry name" value="D-lactate dehydrogenase mitochondrial"/>
    <property type="match status" value="1"/>
</dbReference>
<dbReference type="SUPFAM" id="SSF55103">
    <property type="entry name" value="FAD-linked oxidases, C-terminal domain"/>
    <property type="match status" value="1"/>
</dbReference>
<dbReference type="RefSeq" id="WP_011237957.1">
    <property type="nucleotide sequence ID" value="NC_006513.1"/>
</dbReference>
<dbReference type="AlphaFoldDB" id="Q5P348"/>
<gene>
    <name evidence="9" type="primary">dldH</name>
    <name evidence="9" type="ORF">ebA3803</name>
</gene>
<dbReference type="GO" id="GO:0008720">
    <property type="term" value="F:D-lactate dehydrogenase (NAD+) activity"/>
    <property type="evidence" value="ECO:0007669"/>
    <property type="project" value="TreeGrafter"/>
</dbReference>
<keyword evidence="10" id="KW-1185">Reference proteome</keyword>
<sequence>MNLPHAPAARQPLPAAFAGELGARFGTRFSTADAVRAHHGHDESHFPDMLPDAVVWPHDTAEVVAIVDACRRHRVPIVPFGAGSSLEGHILPLHGGISVDFSEMNKVLAVHGEDMDAVVQPGITRKQLNAALHGSGLFFPVDPGADASLGGMAATRASGTNAVRYGTMRDNVLGMEVVLADGRVIRTGGRARKSSSGYDLTRLMIGSEGTLGLITELIVRLHPLPEAVSAAVCAFPDVGSAVRTVIQTIQLGVPVARIELLDELTVQAINRYSKTTLRESPMLFFEFHGSKASVEEQAQMVQEIARDNGGQDFDWATHPEDRTRLWAARHDVYFSCIALRPGCRGLTTDVCVPISRLADCIAGAREDIAASGLIAPIVGHVGDGNFHTVVLVDPDDDAEILRAEALNRRIVERALAMGGTCTGEHGIGFGKQDFLVAEHGRDAVDAMRALKRALDPDGLLNPGKIVPAG</sequence>
<dbReference type="Gene3D" id="3.30.70.2740">
    <property type="match status" value="1"/>
</dbReference>
<evidence type="ECO:0000256" key="5">
    <source>
        <dbReference type="ARBA" id="ARBA00022946"/>
    </source>
</evidence>
<protein>
    <recommendedName>
        <fullName evidence="7">D-lactate dehydrogenase (cytochrome)</fullName>
        <ecNumber evidence="7">1.1.2.4</ecNumber>
    </recommendedName>
</protein>
<dbReference type="KEGG" id="eba:ebA3803"/>
<evidence type="ECO:0000256" key="7">
    <source>
        <dbReference type="ARBA" id="ARBA00038897"/>
    </source>
</evidence>
<dbReference type="Pfam" id="PF02913">
    <property type="entry name" value="FAD-oxidase_C"/>
    <property type="match status" value="1"/>
</dbReference>
<dbReference type="Gene3D" id="3.30.465.10">
    <property type="match status" value="1"/>
</dbReference>
<dbReference type="STRING" id="76114.ebA3803"/>
<keyword evidence="6 9" id="KW-0560">Oxidoreductase</keyword>
<comment type="cofactor">
    <cofactor evidence="1">
        <name>FAD</name>
        <dbReference type="ChEBI" id="CHEBI:57692"/>
    </cofactor>
</comment>
<dbReference type="FunFam" id="3.30.70.2740:FF:000001">
    <property type="entry name" value="D-lactate dehydrogenase mitochondrial"/>
    <property type="match status" value="1"/>
</dbReference>
<evidence type="ECO:0000256" key="3">
    <source>
        <dbReference type="ARBA" id="ARBA00022630"/>
    </source>
</evidence>
<dbReference type="EC" id="1.1.2.4" evidence="7"/>
<keyword evidence="4" id="KW-0274">FAD</keyword>
<dbReference type="OrthoDB" id="8522822at2"/>
<accession>Q5P348</accession>
<evidence type="ECO:0000256" key="2">
    <source>
        <dbReference type="ARBA" id="ARBA00008000"/>
    </source>
</evidence>
<dbReference type="FunFam" id="3.30.465.10:FF:000016">
    <property type="entry name" value="probable D-lactate dehydrogenase, mitochondrial"/>
    <property type="match status" value="1"/>
</dbReference>
<dbReference type="HOGENOM" id="CLU_017779_3_0_4"/>
<dbReference type="GO" id="GO:0071949">
    <property type="term" value="F:FAD binding"/>
    <property type="evidence" value="ECO:0007669"/>
    <property type="project" value="InterPro"/>
</dbReference>
<dbReference type="Proteomes" id="UP000006552">
    <property type="component" value="Chromosome"/>
</dbReference>
<dbReference type="PANTHER" id="PTHR11748">
    <property type="entry name" value="D-LACTATE DEHYDROGENASE"/>
    <property type="match status" value="1"/>
</dbReference>
<evidence type="ECO:0000256" key="4">
    <source>
        <dbReference type="ARBA" id="ARBA00022827"/>
    </source>
</evidence>
<dbReference type="GO" id="GO:0004458">
    <property type="term" value="F:D-lactate dehydrogenase (cytochrome) activity"/>
    <property type="evidence" value="ECO:0007669"/>
    <property type="project" value="UniProtKB-EC"/>
</dbReference>
<dbReference type="Pfam" id="PF01565">
    <property type="entry name" value="FAD_binding_4"/>
    <property type="match status" value="1"/>
</dbReference>
<dbReference type="InterPro" id="IPR016171">
    <property type="entry name" value="Vanillyl_alc_oxidase_C-sub2"/>
</dbReference>
<keyword evidence="3" id="KW-0285">Flavoprotein</keyword>
<dbReference type="SUPFAM" id="SSF56176">
    <property type="entry name" value="FAD-binding/transporter-associated domain-like"/>
    <property type="match status" value="1"/>
</dbReference>
<evidence type="ECO:0000256" key="6">
    <source>
        <dbReference type="ARBA" id="ARBA00023002"/>
    </source>
</evidence>
<dbReference type="InterPro" id="IPR004113">
    <property type="entry name" value="FAD-bd_oxidored_4_C"/>
</dbReference>
<evidence type="ECO:0000259" key="8">
    <source>
        <dbReference type="PROSITE" id="PS51387"/>
    </source>
</evidence>
<dbReference type="InterPro" id="IPR016166">
    <property type="entry name" value="FAD-bd_PCMH"/>
</dbReference>
<dbReference type="GO" id="GO:1903457">
    <property type="term" value="P:lactate catabolic process"/>
    <property type="evidence" value="ECO:0007669"/>
    <property type="project" value="TreeGrafter"/>
</dbReference>
<evidence type="ECO:0000256" key="1">
    <source>
        <dbReference type="ARBA" id="ARBA00001974"/>
    </source>
</evidence>
<feature type="domain" description="FAD-binding PCMH-type" evidence="8">
    <location>
        <begin position="47"/>
        <end position="224"/>
    </location>
</feature>
<dbReference type="PANTHER" id="PTHR11748:SF111">
    <property type="entry name" value="D-LACTATE DEHYDROGENASE, MITOCHONDRIAL-RELATED"/>
    <property type="match status" value="1"/>
</dbReference>
<organism evidence="9 10">
    <name type="scientific">Aromatoleum aromaticum (strain DSM 19018 / LMG 30748 / EbN1)</name>
    <name type="common">Azoarcus sp. (strain EbN1)</name>
    <dbReference type="NCBI Taxonomy" id="76114"/>
    <lineage>
        <taxon>Bacteria</taxon>
        <taxon>Pseudomonadati</taxon>
        <taxon>Pseudomonadota</taxon>
        <taxon>Betaproteobacteria</taxon>
        <taxon>Rhodocyclales</taxon>
        <taxon>Rhodocyclaceae</taxon>
        <taxon>Aromatoleum</taxon>
    </lineage>
</organism>
<dbReference type="eggNOG" id="COG0277">
    <property type="taxonomic scope" value="Bacteria"/>
</dbReference>
<name>Q5P348_AROAE</name>
<keyword evidence="5" id="KW-0809">Transit peptide</keyword>
<dbReference type="EMBL" id="CR555306">
    <property type="protein sequence ID" value="CAI08266.1"/>
    <property type="molecule type" value="Genomic_DNA"/>
</dbReference>
<dbReference type="Gene3D" id="1.10.45.10">
    <property type="entry name" value="Vanillyl-alcohol Oxidase, Chain A, domain 4"/>
    <property type="match status" value="1"/>
</dbReference>
<dbReference type="InterPro" id="IPR016169">
    <property type="entry name" value="FAD-bd_PCMH_sub2"/>
</dbReference>
<dbReference type="PROSITE" id="PS51387">
    <property type="entry name" value="FAD_PCMH"/>
    <property type="match status" value="1"/>
</dbReference>
<reference evidence="9 10" key="1">
    <citation type="journal article" date="2005" name="Arch. Microbiol.">
        <title>The genome sequence of an anaerobic aromatic-degrading denitrifying bacterium, strain EbN1.</title>
        <authorList>
            <person name="Rabus R."/>
            <person name="Kube M."/>
            <person name="Heider J."/>
            <person name="Beck A."/>
            <person name="Heitmann K."/>
            <person name="Widdel F."/>
            <person name="Reinhardt R."/>
        </authorList>
    </citation>
    <scope>NUCLEOTIDE SEQUENCE [LARGE SCALE GENOMIC DNA]</scope>
    <source>
        <strain evidence="9 10">EbN1</strain>
    </source>
</reference>
<dbReference type="InterPro" id="IPR036318">
    <property type="entry name" value="FAD-bd_PCMH-like_sf"/>
</dbReference>
<evidence type="ECO:0000313" key="9">
    <source>
        <dbReference type="EMBL" id="CAI08266.1"/>
    </source>
</evidence>
<comment type="similarity">
    <text evidence="2">Belongs to the FAD-binding oxidoreductase/transferase type 4 family.</text>
</comment>
<evidence type="ECO:0000313" key="10">
    <source>
        <dbReference type="Proteomes" id="UP000006552"/>
    </source>
</evidence>
<proteinExistence type="inferred from homology"/>
<dbReference type="InterPro" id="IPR006094">
    <property type="entry name" value="Oxid_FAD_bind_N"/>
</dbReference>